<comment type="caution">
    <text evidence="1">The sequence shown here is derived from an EMBL/GenBank/DDBJ whole genome shotgun (WGS) entry which is preliminary data.</text>
</comment>
<evidence type="ECO:0000313" key="1">
    <source>
        <dbReference type="EMBL" id="KKK94616.1"/>
    </source>
</evidence>
<organism evidence="1">
    <name type="scientific">marine sediment metagenome</name>
    <dbReference type="NCBI Taxonomy" id="412755"/>
    <lineage>
        <taxon>unclassified sequences</taxon>
        <taxon>metagenomes</taxon>
        <taxon>ecological metagenomes</taxon>
    </lineage>
</organism>
<protein>
    <submittedName>
        <fullName evidence="1">Uncharacterized protein</fullName>
    </submittedName>
</protein>
<reference evidence="1" key="1">
    <citation type="journal article" date="2015" name="Nature">
        <title>Complex archaea that bridge the gap between prokaryotes and eukaryotes.</title>
        <authorList>
            <person name="Spang A."/>
            <person name="Saw J.H."/>
            <person name="Jorgensen S.L."/>
            <person name="Zaremba-Niedzwiedzka K."/>
            <person name="Martijn J."/>
            <person name="Lind A.E."/>
            <person name="van Eijk R."/>
            <person name="Schleper C."/>
            <person name="Guy L."/>
            <person name="Ettema T.J."/>
        </authorList>
    </citation>
    <scope>NUCLEOTIDE SEQUENCE</scope>
</reference>
<proteinExistence type="predicted"/>
<sequence length="132" mass="14400">MPSPQATTDVVGAQLERVIPSLKPMFEWDDLLFGKIATKQGDMVSSRSARIVLQTRTGGRSGAVSLAGGVLGRGGAGRYDVATLTPRSSRHALEINYDAVKQTRGNPVSVFNLLKRETSNAMSEFRKFFDRQ</sequence>
<gene>
    <name evidence="1" type="ORF">LCGC14_2681070</name>
</gene>
<dbReference type="EMBL" id="LAZR01047267">
    <property type="protein sequence ID" value="KKK94616.1"/>
    <property type="molecule type" value="Genomic_DNA"/>
</dbReference>
<accession>A0A0F9CD18</accession>
<feature type="non-terminal residue" evidence="1">
    <location>
        <position position="132"/>
    </location>
</feature>
<name>A0A0F9CD18_9ZZZZ</name>
<dbReference type="AlphaFoldDB" id="A0A0F9CD18"/>